<keyword evidence="2" id="KW-0106">Calcium</keyword>
<dbReference type="SUPFAM" id="SSF47473">
    <property type="entry name" value="EF-hand"/>
    <property type="match status" value="1"/>
</dbReference>
<dbReference type="InterPro" id="IPR018247">
    <property type="entry name" value="EF_Hand_1_Ca_BS"/>
</dbReference>
<protein>
    <recommendedName>
        <fullName evidence="3">EF-hand domain-containing protein</fullName>
    </recommendedName>
</protein>
<dbReference type="InterPro" id="IPR050230">
    <property type="entry name" value="CALM/Myosin/TropC-like"/>
</dbReference>
<dbReference type="CDD" id="cd00051">
    <property type="entry name" value="EFh"/>
    <property type="match status" value="1"/>
</dbReference>
<dbReference type="Pfam" id="PF13499">
    <property type="entry name" value="EF-hand_7"/>
    <property type="match status" value="2"/>
</dbReference>
<reference evidence="4 5" key="1">
    <citation type="submission" date="2022-12" db="EMBL/GenBank/DDBJ databases">
        <title>Chromosome-level genome of Tegillarca granosa.</title>
        <authorList>
            <person name="Kim J."/>
        </authorList>
    </citation>
    <scope>NUCLEOTIDE SEQUENCE [LARGE SCALE GENOMIC DNA]</scope>
    <source>
        <strain evidence="4">Teg-2019</strain>
        <tissue evidence="4">Adductor muscle</tissue>
    </source>
</reference>
<evidence type="ECO:0000259" key="3">
    <source>
        <dbReference type="PROSITE" id="PS50222"/>
    </source>
</evidence>
<dbReference type="Gene3D" id="1.10.238.10">
    <property type="entry name" value="EF-hand"/>
    <property type="match status" value="2"/>
</dbReference>
<dbReference type="Proteomes" id="UP001217089">
    <property type="component" value="Unassembled WGS sequence"/>
</dbReference>
<comment type="caution">
    <text evidence="4">The sequence shown here is derived from an EMBL/GenBank/DDBJ whole genome shotgun (WGS) entry which is preliminary data.</text>
</comment>
<dbReference type="PANTHER" id="PTHR23048">
    <property type="entry name" value="MYOSIN LIGHT CHAIN 1, 3"/>
    <property type="match status" value="1"/>
</dbReference>
<evidence type="ECO:0000256" key="1">
    <source>
        <dbReference type="ARBA" id="ARBA00022737"/>
    </source>
</evidence>
<keyword evidence="1" id="KW-0677">Repeat</keyword>
<evidence type="ECO:0000313" key="4">
    <source>
        <dbReference type="EMBL" id="KAJ8309333.1"/>
    </source>
</evidence>
<dbReference type="InterPro" id="IPR011992">
    <property type="entry name" value="EF-hand-dom_pair"/>
</dbReference>
<organism evidence="4 5">
    <name type="scientific">Tegillarca granosa</name>
    <name type="common">Malaysian cockle</name>
    <name type="synonym">Anadara granosa</name>
    <dbReference type="NCBI Taxonomy" id="220873"/>
    <lineage>
        <taxon>Eukaryota</taxon>
        <taxon>Metazoa</taxon>
        <taxon>Spiralia</taxon>
        <taxon>Lophotrochozoa</taxon>
        <taxon>Mollusca</taxon>
        <taxon>Bivalvia</taxon>
        <taxon>Autobranchia</taxon>
        <taxon>Pteriomorphia</taxon>
        <taxon>Arcoida</taxon>
        <taxon>Arcoidea</taxon>
        <taxon>Arcidae</taxon>
        <taxon>Tegillarca</taxon>
    </lineage>
</organism>
<dbReference type="SMART" id="SM00054">
    <property type="entry name" value="EFh"/>
    <property type="match status" value="3"/>
</dbReference>
<dbReference type="EMBL" id="JARBDR010000657">
    <property type="protein sequence ID" value="KAJ8309333.1"/>
    <property type="molecule type" value="Genomic_DNA"/>
</dbReference>
<dbReference type="InterPro" id="IPR002048">
    <property type="entry name" value="EF_hand_dom"/>
</dbReference>
<evidence type="ECO:0000256" key="2">
    <source>
        <dbReference type="ARBA" id="ARBA00022837"/>
    </source>
</evidence>
<feature type="domain" description="EF-hand" evidence="3">
    <location>
        <begin position="63"/>
        <end position="98"/>
    </location>
</feature>
<dbReference type="PROSITE" id="PS50222">
    <property type="entry name" value="EF_HAND_2"/>
    <property type="match status" value="3"/>
</dbReference>
<evidence type="ECO:0000313" key="5">
    <source>
        <dbReference type="Proteomes" id="UP001217089"/>
    </source>
</evidence>
<dbReference type="PANTHER" id="PTHR23048:SF0">
    <property type="entry name" value="CALMODULIN LIKE 3"/>
    <property type="match status" value="1"/>
</dbReference>
<feature type="domain" description="EF-hand" evidence="3">
    <location>
        <begin position="26"/>
        <end position="61"/>
    </location>
</feature>
<dbReference type="PROSITE" id="PS00018">
    <property type="entry name" value="EF_HAND_1"/>
    <property type="match status" value="2"/>
</dbReference>
<name>A0ABQ9EVZ7_TEGGR</name>
<keyword evidence="5" id="KW-1185">Reference proteome</keyword>
<sequence length="128" mass="14343">MFDKDGSGSISAEELGHIMKALGQNPSRQELDEAIASVDSDGSGEIDFDEFVEMMAKRLKEIDPVNEINDAFKVFDSDEVGYLMADELRHILKTFGDEPIAEEDIEEMVKHAVGDDPDDTIHYKGMFR</sequence>
<accession>A0ABQ9EVZ7</accession>
<proteinExistence type="predicted"/>
<gene>
    <name evidence="4" type="ORF">KUTeg_014207</name>
</gene>
<feature type="domain" description="EF-hand" evidence="3">
    <location>
        <begin position="1"/>
        <end position="25"/>
    </location>
</feature>